<sequence length="185" mass="21544">MKEHPILFSAEMVKAILEGRKTMTRRIIKPQPDNQLTGYSLLGTHCWRDENLNLDEIPYGNYTACPYGQVGDRLWVRETWAIIKENDNVCIYDMSQNSGLFFKADNPTSPKVGKWRPSIFMPRWASRIDKIIALLRVERLLDISEADAKAEGFNSIDEFLTYWNILNKKRGYGTDINPWNWVIGW</sequence>
<organism evidence="1">
    <name type="scientific">marine sediment metagenome</name>
    <dbReference type="NCBI Taxonomy" id="412755"/>
    <lineage>
        <taxon>unclassified sequences</taxon>
        <taxon>metagenomes</taxon>
        <taxon>ecological metagenomes</taxon>
    </lineage>
</organism>
<evidence type="ECO:0000313" key="1">
    <source>
        <dbReference type="EMBL" id="KKL71532.1"/>
    </source>
</evidence>
<reference evidence="1" key="1">
    <citation type="journal article" date="2015" name="Nature">
        <title>Complex archaea that bridge the gap between prokaryotes and eukaryotes.</title>
        <authorList>
            <person name="Spang A."/>
            <person name="Saw J.H."/>
            <person name="Jorgensen S.L."/>
            <person name="Zaremba-Niedzwiedzka K."/>
            <person name="Martijn J."/>
            <person name="Lind A.E."/>
            <person name="van Eijk R."/>
            <person name="Schleper C."/>
            <person name="Guy L."/>
            <person name="Ettema T.J."/>
        </authorList>
    </citation>
    <scope>NUCLEOTIDE SEQUENCE</scope>
</reference>
<evidence type="ECO:0008006" key="2">
    <source>
        <dbReference type="Google" id="ProtNLM"/>
    </source>
</evidence>
<comment type="caution">
    <text evidence="1">The sequence shown here is derived from an EMBL/GenBank/DDBJ whole genome shotgun (WGS) entry which is preliminary data.</text>
</comment>
<dbReference type="AlphaFoldDB" id="A0A0F9H8Q1"/>
<accession>A0A0F9H8Q1</accession>
<gene>
    <name evidence="1" type="ORF">LCGC14_2093960</name>
</gene>
<protein>
    <recommendedName>
        <fullName evidence="2">ASCH domain-containing protein</fullName>
    </recommendedName>
</protein>
<name>A0A0F9H8Q1_9ZZZZ</name>
<proteinExistence type="predicted"/>
<dbReference type="EMBL" id="LAZR01025563">
    <property type="protein sequence ID" value="KKL71532.1"/>
    <property type="molecule type" value="Genomic_DNA"/>
</dbReference>